<evidence type="ECO:0000313" key="1">
    <source>
        <dbReference type="EMBL" id="QJS98903.1"/>
    </source>
</evidence>
<reference evidence="1" key="1">
    <citation type="submission" date="2020-03" db="EMBL/GenBank/DDBJ databases">
        <title>Molecular networking-based the target discovery of potent antiproliferative macrolactams: 5/6/7/16 polycyclic ansamycins and glycosylated trienomycin from Streptomyces cacaoi subsp. asoensis.</title>
        <authorList>
            <person name="Liu L.-L."/>
        </authorList>
    </citation>
    <scope>NUCLEOTIDE SEQUENCE [LARGE SCALE GENOMIC DNA]</scope>
    <source>
        <strain evidence="1">H2S5</strain>
    </source>
</reference>
<organism evidence="1 2">
    <name type="scientific">Streptomyces asoensis</name>
    <dbReference type="NCBI Taxonomy" id="249586"/>
    <lineage>
        <taxon>Bacteria</taxon>
        <taxon>Bacillati</taxon>
        <taxon>Actinomycetota</taxon>
        <taxon>Actinomycetes</taxon>
        <taxon>Kitasatosporales</taxon>
        <taxon>Streptomycetaceae</taxon>
        <taxon>Streptomyces</taxon>
    </lineage>
</organism>
<dbReference type="Proteomes" id="UP000502665">
    <property type="component" value="Chromosome"/>
</dbReference>
<protein>
    <submittedName>
        <fullName evidence="1">Uncharacterized protein</fullName>
    </submittedName>
</protein>
<dbReference type="AlphaFoldDB" id="A0A6M4WEN6"/>
<keyword evidence="2" id="KW-1185">Reference proteome</keyword>
<accession>A0A6M4WEN6</accession>
<gene>
    <name evidence="1" type="ORF">G9272_05665</name>
</gene>
<dbReference type="RefSeq" id="WP_171394564.1">
    <property type="nucleotide sequence ID" value="NZ_CP049838.1"/>
</dbReference>
<proteinExistence type="predicted"/>
<dbReference type="EMBL" id="CP049838">
    <property type="protein sequence ID" value="QJS98903.1"/>
    <property type="molecule type" value="Genomic_DNA"/>
</dbReference>
<name>A0A6M4WEN6_9ACTN</name>
<sequence>MPLSHHHIRTTVETYLAHHPHERTQLGGLVDALDRPTDIEEEVAGIEWRPVDR</sequence>
<evidence type="ECO:0000313" key="2">
    <source>
        <dbReference type="Proteomes" id="UP000502665"/>
    </source>
</evidence>